<dbReference type="AlphaFoldDB" id="A0A7S2XGC5"/>
<feature type="transmembrane region" description="Helical" evidence="2">
    <location>
        <begin position="25"/>
        <end position="47"/>
    </location>
</feature>
<reference evidence="3" key="1">
    <citation type="submission" date="2021-01" db="EMBL/GenBank/DDBJ databases">
        <authorList>
            <person name="Corre E."/>
            <person name="Pelletier E."/>
            <person name="Niang G."/>
            <person name="Scheremetjew M."/>
            <person name="Finn R."/>
            <person name="Kale V."/>
            <person name="Holt S."/>
            <person name="Cochrane G."/>
            <person name="Meng A."/>
            <person name="Brown T."/>
            <person name="Cohen L."/>
        </authorList>
    </citation>
    <scope>NUCLEOTIDE SEQUENCE</scope>
    <source>
        <strain evidence="3">CCMP622</strain>
    </source>
</reference>
<organism evidence="3">
    <name type="scientific">Lotharella oceanica</name>
    <dbReference type="NCBI Taxonomy" id="641309"/>
    <lineage>
        <taxon>Eukaryota</taxon>
        <taxon>Sar</taxon>
        <taxon>Rhizaria</taxon>
        <taxon>Cercozoa</taxon>
        <taxon>Chlorarachniophyceae</taxon>
        <taxon>Lotharella</taxon>
    </lineage>
</organism>
<evidence type="ECO:0000256" key="1">
    <source>
        <dbReference type="SAM" id="MobiDB-lite"/>
    </source>
</evidence>
<evidence type="ECO:0000256" key="2">
    <source>
        <dbReference type="SAM" id="Phobius"/>
    </source>
</evidence>
<name>A0A7S2XGC5_9EUKA</name>
<feature type="compositionally biased region" description="Polar residues" evidence="1">
    <location>
        <begin position="106"/>
        <end position="129"/>
    </location>
</feature>
<keyword evidence="2" id="KW-0812">Transmembrane</keyword>
<keyword evidence="2" id="KW-0472">Membrane</keyword>
<dbReference type="EMBL" id="HBHP01025602">
    <property type="protein sequence ID" value="CAD9771909.1"/>
    <property type="molecule type" value="Transcribed_RNA"/>
</dbReference>
<feature type="region of interest" description="Disordered" evidence="1">
    <location>
        <begin position="82"/>
        <end position="129"/>
    </location>
</feature>
<sequence>MVVEPLMVVIAVIGGLATNDAYWRIINTISLIMLLGTACVFLTYAAISLRGNLKKSIRIREANSLYIHQGHTLGSEISNTAGLASEQHSPSAKSMQSPPGMPSSPNRSQMPRSSTRPRLNHATSGTKSFTHGERRTLLKLRILTAMGATGTIVGIFALLARVVQSFQTTETYEEYYERLNDEYDPALDLQFYATILLVAIILYYSQPVTA</sequence>
<feature type="transmembrane region" description="Helical" evidence="2">
    <location>
        <begin position="142"/>
        <end position="163"/>
    </location>
</feature>
<gene>
    <name evidence="3" type="ORF">LSP00402_LOCUS15899</name>
</gene>
<feature type="compositionally biased region" description="Polar residues" evidence="1">
    <location>
        <begin position="82"/>
        <end position="93"/>
    </location>
</feature>
<evidence type="ECO:0000313" key="3">
    <source>
        <dbReference type="EMBL" id="CAD9771909.1"/>
    </source>
</evidence>
<protein>
    <submittedName>
        <fullName evidence="3">Uncharacterized protein</fullName>
    </submittedName>
</protein>
<keyword evidence="2" id="KW-1133">Transmembrane helix</keyword>
<accession>A0A7S2XGC5</accession>
<proteinExistence type="predicted"/>
<feature type="transmembrane region" description="Helical" evidence="2">
    <location>
        <begin position="189"/>
        <end position="205"/>
    </location>
</feature>